<keyword evidence="3" id="KW-1185">Reference proteome</keyword>
<dbReference type="EMBL" id="KN817617">
    <property type="protein sequence ID" value="KJA16649.1"/>
    <property type="molecule type" value="Genomic_DNA"/>
</dbReference>
<name>A0A0D2NC00_HYPSF</name>
<evidence type="ECO:0000313" key="3">
    <source>
        <dbReference type="Proteomes" id="UP000054270"/>
    </source>
</evidence>
<dbReference type="Proteomes" id="UP000054270">
    <property type="component" value="Unassembled WGS sequence"/>
</dbReference>
<feature type="region of interest" description="Disordered" evidence="1">
    <location>
        <begin position="56"/>
        <end position="81"/>
    </location>
</feature>
<dbReference type="AlphaFoldDB" id="A0A0D2NC00"/>
<reference evidence="3" key="1">
    <citation type="submission" date="2014-04" db="EMBL/GenBank/DDBJ databases">
        <title>Evolutionary Origins and Diversification of the Mycorrhizal Mutualists.</title>
        <authorList>
            <consortium name="DOE Joint Genome Institute"/>
            <consortium name="Mycorrhizal Genomics Consortium"/>
            <person name="Kohler A."/>
            <person name="Kuo A."/>
            <person name="Nagy L.G."/>
            <person name="Floudas D."/>
            <person name="Copeland A."/>
            <person name="Barry K.W."/>
            <person name="Cichocki N."/>
            <person name="Veneault-Fourrey C."/>
            <person name="LaButti K."/>
            <person name="Lindquist E.A."/>
            <person name="Lipzen A."/>
            <person name="Lundell T."/>
            <person name="Morin E."/>
            <person name="Murat C."/>
            <person name="Riley R."/>
            <person name="Ohm R."/>
            <person name="Sun H."/>
            <person name="Tunlid A."/>
            <person name="Henrissat B."/>
            <person name="Grigoriev I.V."/>
            <person name="Hibbett D.S."/>
            <person name="Martin F."/>
        </authorList>
    </citation>
    <scope>NUCLEOTIDE SEQUENCE [LARGE SCALE GENOMIC DNA]</scope>
    <source>
        <strain evidence="3">FD-334 SS-4</strain>
    </source>
</reference>
<protein>
    <submittedName>
        <fullName evidence="2">Uncharacterized protein</fullName>
    </submittedName>
</protein>
<evidence type="ECO:0000313" key="2">
    <source>
        <dbReference type="EMBL" id="KJA16649.1"/>
    </source>
</evidence>
<proteinExistence type="predicted"/>
<organism evidence="2 3">
    <name type="scientific">Hypholoma sublateritium (strain FD-334 SS-4)</name>
    <dbReference type="NCBI Taxonomy" id="945553"/>
    <lineage>
        <taxon>Eukaryota</taxon>
        <taxon>Fungi</taxon>
        <taxon>Dikarya</taxon>
        <taxon>Basidiomycota</taxon>
        <taxon>Agaricomycotina</taxon>
        <taxon>Agaricomycetes</taxon>
        <taxon>Agaricomycetidae</taxon>
        <taxon>Agaricales</taxon>
        <taxon>Agaricineae</taxon>
        <taxon>Strophariaceae</taxon>
        <taxon>Hypholoma</taxon>
    </lineage>
</organism>
<evidence type="ECO:0000256" key="1">
    <source>
        <dbReference type="SAM" id="MobiDB-lite"/>
    </source>
</evidence>
<accession>A0A0D2NC00</accession>
<sequence length="202" mass="21985">MSQVFFSLTSRRENTICAIIVSSLRSIKTSQRNLSMSDAGRTNRFTLRNYGFTVSPRGQRTPGAVGADGLGSASRAEPVSTDDELRDQLESVVQQYRDTQVTKWQACSQLVGRIESHSGIEDTAKEAALAMYLAEVDSAESILKQTNEHAARIARGEDFAAQRRDVARSDERAASVNGGLSTFGRAGVVEPPPGGKRCHHWA</sequence>
<gene>
    <name evidence="2" type="ORF">HYPSUDRAFT_206842</name>
</gene>